<dbReference type="OrthoDB" id="8480494at2"/>
<dbReference type="Gene3D" id="1.25.40.10">
    <property type="entry name" value="Tetratricopeptide repeat domain"/>
    <property type="match status" value="1"/>
</dbReference>
<name>A0A420WFL2_9PROT</name>
<accession>A0A420WFL2</accession>
<keyword evidence="2" id="KW-0732">Signal</keyword>
<organism evidence="3 4">
    <name type="scientific">Litorimonas taeanensis</name>
    <dbReference type="NCBI Taxonomy" id="568099"/>
    <lineage>
        <taxon>Bacteria</taxon>
        <taxon>Pseudomonadati</taxon>
        <taxon>Pseudomonadota</taxon>
        <taxon>Alphaproteobacteria</taxon>
        <taxon>Maricaulales</taxon>
        <taxon>Robiginitomaculaceae</taxon>
    </lineage>
</organism>
<dbReference type="InterPro" id="IPR011990">
    <property type="entry name" value="TPR-like_helical_dom_sf"/>
</dbReference>
<protein>
    <submittedName>
        <fullName evidence="3">Uncharacterized protein</fullName>
    </submittedName>
</protein>
<feature type="signal peptide" evidence="2">
    <location>
        <begin position="1"/>
        <end position="24"/>
    </location>
</feature>
<feature type="chain" id="PRO_5019135246" evidence="2">
    <location>
        <begin position="25"/>
        <end position="242"/>
    </location>
</feature>
<dbReference type="InParanoid" id="A0A420WFL2"/>
<dbReference type="EMBL" id="RBII01000002">
    <property type="protein sequence ID" value="RKQ69788.1"/>
    <property type="molecule type" value="Genomic_DNA"/>
</dbReference>
<dbReference type="Proteomes" id="UP000282211">
    <property type="component" value="Unassembled WGS sequence"/>
</dbReference>
<sequence length="242" mass="27167">MLKPVFLLSASILVLPLFLTHAKAQNLEPQNKPSLDQRIDGPKRGNLTSAFDEKHKTCLERIAENSDLAYEEAMIWRSEGGGRRAKHCEAMALFALGHADEAAHRLDQLAQASDGGSPEMRANFYLEASNFWLAAENSYKAYASAKAGLDIDETRTDLRIARARAYVMRERYEYAETDLTYALKFEPQNVAALRYRADARFRQNKFDAALKDIELALTLAPESVETALLRGRIKEARRGASN</sequence>
<evidence type="ECO:0000313" key="4">
    <source>
        <dbReference type="Proteomes" id="UP000282211"/>
    </source>
</evidence>
<evidence type="ECO:0000256" key="2">
    <source>
        <dbReference type="SAM" id="SignalP"/>
    </source>
</evidence>
<reference evidence="3 4" key="1">
    <citation type="submission" date="2018-10" db="EMBL/GenBank/DDBJ databases">
        <title>Genomic Encyclopedia of Type Strains, Phase IV (KMG-IV): sequencing the most valuable type-strain genomes for metagenomic binning, comparative biology and taxonomic classification.</title>
        <authorList>
            <person name="Goeker M."/>
        </authorList>
    </citation>
    <scope>NUCLEOTIDE SEQUENCE [LARGE SCALE GENOMIC DNA]</scope>
    <source>
        <strain evidence="3 4">DSM 22008</strain>
    </source>
</reference>
<evidence type="ECO:0000256" key="1">
    <source>
        <dbReference type="SAM" id="MobiDB-lite"/>
    </source>
</evidence>
<dbReference type="SUPFAM" id="SSF48452">
    <property type="entry name" value="TPR-like"/>
    <property type="match status" value="1"/>
</dbReference>
<keyword evidence="4" id="KW-1185">Reference proteome</keyword>
<dbReference type="AlphaFoldDB" id="A0A420WFL2"/>
<proteinExistence type="predicted"/>
<evidence type="ECO:0000313" key="3">
    <source>
        <dbReference type="EMBL" id="RKQ69788.1"/>
    </source>
</evidence>
<dbReference type="InterPro" id="IPR019734">
    <property type="entry name" value="TPR_rpt"/>
</dbReference>
<comment type="caution">
    <text evidence="3">The sequence shown here is derived from an EMBL/GenBank/DDBJ whole genome shotgun (WGS) entry which is preliminary data.</text>
</comment>
<dbReference type="SMART" id="SM00028">
    <property type="entry name" value="TPR"/>
    <property type="match status" value="2"/>
</dbReference>
<gene>
    <name evidence="3" type="ORF">DES40_2597</name>
</gene>
<feature type="region of interest" description="Disordered" evidence="1">
    <location>
        <begin position="29"/>
        <end position="48"/>
    </location>
</feature>
<dbReference type="RefSeq" id="WP_121102798.1">
    <property type="nucleotide sequence ID" value="NZ_RBII01000002.1"/>
</dbReference>